<evidence type="ECO:0000313" key="3">
    <source>
        <dbReference type="Proteomes" id="UP000283895"/>
    </source>
</evidence>
<feature type="region of interest" description="Disordered" evidence="1">
    <location>
        <begin position="1"/>
        <end position="20"/>
    </location>
</feature>
<dbReference type="AlphaFoldDB" id="A0A423WQI5"/>
<accession>A0A423WQI5</accession>
<proteinExistence type="predicted"/>
<feature type="compositionally biased region" description="Basic and acidic residues" evidence="1">
    <location>
        <begin position="1"/>
        <end position="18"/>
    </location>
</feature>
<dbReference type="EMBL" id="LKEA01000012">
    <property type="protein sequence ID" value="ROW05726.1"/>
    <property type="molecule type" value="Genomic_DNA"/>
</dbReference>
<feature type="compositionally biased region" description="Acidic residues" evidence="1">
    <location>
        <begin position="80"/>
        <end position="94"/>
    </location>
</feature>
<comment type="caution">
    <text evidence="2">The sequence shown here is derived from an EMBL/GenBank/DDBJ whole genome shotgun (WGS) entry which is preliminary data.</text>
</comment>
<sequence>MTSLRIPHDLAQSDRDPLDNGIRLRPVVRTAYGTSTGSWTIPDVVTRRGHAVLDSGDDTKPLEATTTAFARASGFRPQEEDGDDHQDDVSDGADDFGGFLRETEALYNEQGGIQHS</sequence>
<feature type="region of interest" description="Disordered" evidence="1">
    <location>
        <begin position="72"/>
        <end position="97"/>
    </location>
</feature>
<reference evidence="2 3" key="1">
    <citation type="submission" date="2015-09" db="EMBL/GenBank/DDBJ databases">
        <title>Host preference determinants of Valsa canker pathogens revealed by comparative genomics.</title>
        <authorList>
            <person name="Yin Z."/>
            <person name="Huang L."/>
        </authorList>
    </citation>
    <scope>NUCLEOTIDE SEQUENCE [LARGE SCALE GENOMIC DNA]</scope>
    <source>
        <strain evidence="2 3">03-1</strain>
    </source>
</reference>
<gene>
    <name evidence="2" type="ORF">VMCG_05147</name>
</gene>
<dbReference type="Proteomes" id="UP000283895">
    <property type="component" value="Unassembled WGS sequence"/>
</dbReference>
<protein>
    <submittedName>
        <fullName evidence="2">Uncharacterized protein</fullName>
    </submittedName>
</protein>
<keyword evidence="3" id="KW-1185">Reference proteome</keyword>
<evidence type="ECO:0000313" key="2">
    <source>
        <dbReference type="EMBL" id="ROW05726.1"/>
    </source>
</evidence>
<organism evidence="2 3">
    <name type="scientific">Cytospora schulzeri</name>
    <dbReference type="NCBI Taxonomy" id="448051"/>
    <lineage>
        <taxon>Eukaryota</taxon>
        <taxon>Fungi</taxon>
        <taxon>Dikarya</taxon>
        <taxon>Ascomycota</taxon>
        <taxon>Pezizomycotina</taxon>
        <taxon>Sordariomycetes</taxon>
        <taxon>Sordariomycetidae</taxon>
        <taxon>Diaporthales</taxon>
        <taxon>Cytosporaceae</taxon>
        <taxon>Cytospora</taxon>
    </lineage>
</organism>
<name>A0A423WQI5_9PEZI</name>
<evidence type="ECO:0000256" key="1">
    <source>
        <dbReference type="SAM" id="MobiDB-lite"/>
    </source>
</evidence>